<feature type="coiled-coil region" evidence="1">
    <location>
        <begin position="34"/>
        <end position="97"/>
    </location>
</feature>
<keyword evidence="3" id="KW-1185">Reference proteome</keyword>
<comment type="caution">
    <text evidence="2">The sequence shown here is derived from an EMBL/GenBank/DDBJ whole genome shotgun (WGS) entry which is preliminary data.</text>
</comment>
<dbReference type="Proteomes" id="UP001589619">
    <property type="component" value="Unassembled WGS sequence"/>
</dbReference>
<dbReference type="RefSeq" id="WP_344909470.1">
    <property type="nucleotide sequence ID" value="NZ_BAAAYO010000008.1"/>
</dbReference>
<evidence type="ECO:0000256" key="1">
    <source>
        <dbReference type="SAM" id="Coils"/>
    </source>
</evidence>
<dbReference type="EMBL" id="JBHMAG010000016">
    <property type="protein sequence ID" value="MFB9754731.1"/>
    <property type="molecule type" value="Genomic_DNA"/>
</dbReference>
<keyword evidence="1" id="KW-0175">Coiled coil</keyword>
<dbReference type="Pfam" id="PF19610">
    <property type="entry name" value="DUF6115"/>
    <property type="match status" value="1"/>
</dbReference>
<reference evidence="2 3" key="1">
    <citation type="submission" date="2024-09" db="EMBL/GenBank/DDBJ databases">
        <authorList>
            <person name="Sun Q."/>
            <person name="Mori K."/>
        </authorList>
    </citation>
    <scope>NUCLEOTIDE SEQUENCE [LARGE SCALE GENOMIC DNA]</scope>
    <source>
        <strain evidence="2 3">JCM 12520</strain>
    </source>
</reference>
<accession>A0ABV5W3B5</accession>
<proteinExistence type="predicted"/>
<organism evidence="2 3">
    <name type="scientific">Paenibacillus hodogayensis</name>
    <dbReference type="NCBI Taxonomy" id="279208"/>
    <lineage>
        <taxon>Bacteria</taxon>
        <taxon>Bacillati</taxon>
        <taxon>Bacillota</taxon>
        <taxon>Bacilli</taxon>
        <taxon>Bacillales</taxon>
        <taxon>Paenibacillaceae</taxon>
        <taxon>Paenibacillus</taxon>
    </lineage>
</organism>
<dbReference type="InterPro" id="IPR046118">
    <property type="entry name" value="DUF6115"/>
</dbReference>
<evidence type="ECO:0000313" key="2">
    <source>
        <dbReference type="EMBL" id="MFB9754731.1"/>
    </source>
</evidence>
<name>A0ABV5W3B5_9BACL</name>
<evidence type="ECO:0000313" key="3">
    <source>
        <dbReference type="Proteomes" id="UP001589619"/>
    </source>
</evidence>
<gene>
    <name evidence="2" type="ORF">ACFFNY_24435</name>
</gene>
<sequence>MNAWMYIVLLGLVLVVYARFVPKREPDSKQTNMMKEIESTMEQFSADLEEENRQFLDMVSGMKKEHEVHTARLQGRIEALEQQNRLVSEQLASLSRDGLKLAAEPSVNRPPAPFPASPAYAAVGTDKPVAAASGEKPADRGPVLIRERYAPVFELYQQGKSTEYIAKKLDMNKGEVMLIIQLAKQEDQARV</sequence>
<protein>
    <submittedName>
        <fullName evidence="2">DUF6115 domain-containing protein</fullName>
    </submittedName>
</protein>